<evidence type="ECO:0000313" key="1">
    <source>
        <dbReference type="EMBL" id="MCS7480619.1"/>
    </source>
</evidence>
<dbReference type="EMBL" id="JANYMP010000014">
    <property type="protein sequence ID" value="MCS7480619.1"/>
    <property type="molecule type" value="Genomic_DNA"/>
</dbReference>
<name>A0A9X2VQ93_9PSEU</name>
<gene>
    <name evidence="1" type="ORF">NZH93_27510</name>
</gene>
<accession>A0A9X2VQ93</accession>
<protein>
    <recommendedName>
        <fullName evidence="3">Ferredoxin</fullName>
    </recommendedName>
</protein>
<dbReference type="Proteomes" id="UP001141259">
    <property type="component" value="Unassembled WGS sequence"/>
</dbReference>
<proteinExistence type="predicted"/>
<evidence type="ECO:0000313" key="2">
    <source>
        <dbReference type="Proteomes" id="UP001141259"/>
    </source>
</evidence>
<reference evidence="1" key="1">
    <citation type="submission" date="2022-08" db="EMBL/GenBank/DDBJ databases">
        <authorList>
            <person name="Tistechok S."/>
            <person name="Samborskyy M."/>
            <person name="Roman I."/>
        </authorList>
    </citation>
    <scope>NUCLEOTIDE SEQUENCE</scope>
    <source>
        <strain evidence="1">DSM 103496</strain>
    </source>
</reference>
<evidence type="ECO:0008006" key="3">
    <source>
        <dbReference type="Google" id="ProtNLM"/>
    </source>
</evidence>
<sequence>MTERREFLEGGLNPVKCLDCGNRVLVKKYSPHHTSVQWTSDAAASCPEFAAAGRDTALIQTCLTLRDSIDQAVRDGVLEVADG</sequence>
<dbReference type="RefSeq" id="WP_259626107.1">
    <property type="nucleotide sequence ID" value="NZ_JANYMP010000014.1"/>
</dbReference>
<organism evidence="1 2">
    <name type="scientific">Umezawaea endophytica</name>
    <dbReference type="NCBI Taxonomy" id="1654476"/>
    <lineage>
        <taxon>Bacteria</taxon>
        <taxon>Bacillati</taxon>
        <taxon>Actinomycetota</taxon>
        <taxon>Actinomycetes</taxon>
        <taxon>Pseudonocardiales</taxon>
        <taxon>Pseudonocardiaceae</taxon>
        <taxon>Umezawaea</taxon>
    </lineage>
</organism>
<dbReference type="AlphaFoldDB" id="A0A9X2VQ93"/>
<comment type="caution">
    <text evidence="1">The sequence shown here is derived from an EMBL/GenBank/DDBJ whole genome shotgun (WGS) entry which is preliminary data.</text>
</comment>
<keyword evidence="2" id="KW-1185">Reference proteome</keyword>